<dbReference type="KEGG" id="marq:MARGE09_P1915"/>
<protein>
    <submittedName>
        <fullName evidence="3">Uncharacterized protein</fullName>
    </submittedName>
</protein>
<keyword evidence="4" id="KW-1185">Reference proteome</keyword>
<dbReference type="Proteomes" id="UP001320119">
    <property type="component" value="Chromosome"/>
</dbReference>
<name>A0AAN2BK76_9GAMM</name>
<sequence>MTNFYGMIVTAGWLFVLTVYAIIKDIGTLDLNSLGDFLAGACAPMAFFWLILTYRQQGNELKLQREQLELQKEEIKDLANESRVQSFYKKMEFEEASLELMFNELSKKLIEIRFSEEDNRRRAHFDRYQSRYEKGDKLVYWNYLQSALASNIDPENIKKLYLYADSIGSMMAEQYIQRVNELINEAEKINVQDVMNHRYSVKLCRSLEARKPKFESRVN</sequence>
<proteinExistence type="predicted"/>
<accession>A0AAN2BK76</accession>
<feature type="coiled-coil region" evidence="1">
    <location>
        <begin position="51"/>
        <end position="85"/>
    </location>
</feature>
<dbReference type="RefSeq" id="WP_236987188.1">
    <property type="nucleotide sequence ID" value="NZ_AP023086.1"/>
</dbReference>
<feature type="transmembrane region" description="Helical" evidence="2">
    <location>
        <begin position="37"/>
        <end position="55"/>
    </location>
</feature>
<keyword evidence="2" id="KW-0472">Membrane</keyword>
<evidence type="ECO:0000313" key="3">
    <source>
        <dbReference type="EMBL" id="BCD97714.1"/>
    </source>
</evidence>
<evidence type="ECO:0000256" key="1">
    <source>
        <dbReference type="SAM" id="Coils"/>
    </source>
</evidence>
<keyword evidence="2" id="KW-0812">Transmembrane</keyword>
<dbReference type="AlphaFoldDB" id="A0AAN2BK76"/>
<gene>
    <name evidence="3" type="ORF">MARGE09_P1915</name>
</gene>
<keyword evidence="2" id="KW-1133">Transmembrane helix</keyword>
<keyword evidence="1" id="KW-0175">Coiled coil</keyword>
<organism evidence="3 4">
    <name type="scientific">Marinagarivorans cellulosilyticus</name>
    <dbReference type="NCBI Taxonomy" id="2721545"/>
    <lineage>
        <taxon>Bacteria</taxon>
        <taxon>Pseudomonadati</taxon>
        <taxon>Pseudomonadota</taxon>
        <taxon>Gammaproteobacteria</taxon>
        <taxon>Cellvibrionales</taxon>
        <taxon>Cellvibrionaceae</taxon>
        <taxon>Marinagarivorans</taxon>
    </lineage>
</organism>
<evidence type="ECO:0000256" key="2">
    <source>
        <dbReference type="SAM" id="Phobius"/>
    </source>
</evidence>
<reference evidence="3 4" key="1">
    <citation type="journal article" date="2022" name="IScience">
        <title>An ultrasensitive nanofiber-based assay for enzymatic hydrolysis and deep-sea microbial degradation of cellulose.</title>
        <authorList>
            <person name="Tsudome M."/>
            <person name="Tachioka M."/>
            <person name="Miyazaki M."/>
            <person name="Uchimura K."/>
            <person name="Tsuda M."/>
            <person name="Takaki Y."/>
            <person name="Deguchi S."/>
        </authorList>
    </citation>
    <scope>NUCLEOTIDE SEQUENCE [LARGE SCALE GENOMIC DNA]</scope>
    <source>
        <strain evidence="3 4">GE09</strain>
    </source>
</reference>
<evidence type="ECO:0000313" key="4">
    <source>
        <dbReference type="Proteomes" id="UP001320119"/>
    </source>
</evidence>
<dbReference type="EMBL" id="AP023086">
    <property type="protein sequence ID" value="BCD97714.1"/>
    <property type="molecule type" value="Genomic_DNA"/>
</dbReference>